<evidence type="ECO:0000256" key="2">
    <source>
        <dbReference type="ARBA" id="ARBA00022857"/>
    </source>
</evidence>
<reference evidence="6" key="1">
    <citation type="submission" date="2016-07" db="EMBL/GenBank/DDBJ databases">
        <title>Multiple horizontal gene transfer events from other fungi enriched the ability of initially mycotrophic Trichoderma (Ascomycota) to feed on dead plant biomass.</title>
        <authorList>
            <consortium name="DOE Joint Genome Institute"/>
            <person name="Atanasova L."/>
            <person name="Chenthamara K."/>
            <person name="Zhang J."/>
            <person name="Grujic M."/>
            <person name="Henrissat B."/>
            <person name="Kuo A."/>
            <person name="Aerts A."/>
            <person name="Salamov A."/>
            <person name="Lipzen A."/>
            <person name="Labutti K."/>
            <person name="Barry K."/>
            <person name="Miao Y."/>
            <person name="Rahimi M.J."/>
            <person name="Shen Q."/>
            <person name="Grigoriev I.V."/>
            <person name="Kubicek C.P."/>
            <person name="Druzhinina I.S."/>
        </authorList>
    </citation>
    <scope>NUCLEOTIDE SEQUENCE [LARGE SCALE GENOMIC DNA]</scope>
    <source>
        <strain evidence="6">TUCIM 6016</strain>
    </source>
</reference>
<accession>A0A2T4BA43</accession>
<dbReference type="InterPro" id="IPR036291">
    <property type="entry name" value="NAD(P)-bd_dom_sf"/>
</dbReference>
<evidence type="ECO:0000313" key="6">
    <source>
        <dbReference type="Proteomes" id="UP000241546"/>
    </source>
</evidence>
<dbReference type="PANTHER" id="PTHR43180">
    <property type="entry name" value="3-OXOACYL-(ACYL-CARRIER-PROTEIN) REDUCTASE (AFU_ORTHOLOGUE AFUA_6G11210)"/>
    <property type="match status" value="1"/>
</dbReference>
<dbReference type="PANTHER" id="PTHR43180:SF10">
    <property type="entry name" value="NAD(P)-BINDING PROTEIN"/>
    <property type="match status" value="1"/>
</dbReference>
<dbReference type="OrthoDB" id="5371740at2759"/>
<protein>
    <submittedName>
        <fullName evidence="5">NAD(P)-binding protein</fullName>
    </submittedName>
</protein>
<evidence type="ECO:0000313" key="5">
    <source>
        <dbReference type="EMBL" id="PTB66200.1"/>
    </source>
</evidence>
<dbReference type="InterPro" id="IPR002347">
    <property type="entry name" value="SDR_fam"/>
</dbReference>
<keyword evidence="2" id="KW-0521">NADP</keyword>
<dbReference type="GO" id="GO:0016491">
    <property type="term" value="F:oxidoreductase activity"/>
    <property type="evidence" value="ECO:0007669"/>
    <property type="project" value="UniProtKB-KW"/>
</dbReference>
<organism evidence="5 6">
    <name type="scientific">Trichoderma citrinoviride</name>
    <dbReference type="NCBI Taxonomy" id="58853"/>
    <lineage>
        <taxon>Eukaryota</taxon>
        <taxon>Fungi</taxon>
        <taxon>Dikarya</taxon>
        <taxon>Ascomycota</taxon>
        <taxon>Pezizomycotina</taxon>
        <taxon>Sordariomycetes</taxon>
        <taxon>Hypocreomycetidae</taxon>
        <taxon>Hypocreales</taxon>
        <taxon>Hypocreaceae</taxon>
        <taxon>Trichoderma</taxon>
    </lineage>
</organism>
<keyword evidence="3" id="KW-0560">Oxidoreductase</keyword>
<dbReference type="RefSeq" id="XP_024749520.1">
    <property type="nucleotide sequence ID" value="XM_024893421.1"/>
</dbReference>
<name>A0A2T4BA43_9HYPO</name>
<dbReference type="EMBL" id="KZ680213">
    <property type="protein sequence ID" value="PTB66200.1"/>
    <property type="molecule type" value="Genomic_DNA"/>
</dbReference>
<dbReference type="Gene3D" id="3.40.50.720">
    <property type="entry name" value="NAD(P)-binding Rossmann-like Domain"/>
    <property type="match status" value="1"/>
</dbReference>
<evidence type="ECO:0000256" key="3">
    <source>
        <dbReference type="ARBA" id="ARBA00023002"/>
    </source>
</evidence>
<proteinExistence type="inferred from homology"/>
<evidence type="ECO:0000256" key="4">
    <source>
        <dbReference type="RuleBase" id="RU000363"/>
    </source>
</evidence>
<dbReference type="Proteomes" id="UP000241546">
    <property type="component" value="Unassembled WGS sequence"/>
</dbReference>
<dbReference type="PRINTS" id="PR00080">
    <property type="entry name" value="SDRFAMILY"/>
</dbReference>
<evidence type="ECO:0000256" key="1">
    <source>
        <dbReference type="ARBA" id="ARBA00006484"/>
    </source>
</evidence>
<dbReference type="GeneID" id="36601539"/>
<sequence length="290" mass="30670">MAEILIKDEDLSALKGKVVVLTGGSSGIGLATVDLLLSLGASVVSGDVNPPPAEAPGLLFVRTDVSKWEDLRALFKKAKEHHGRIDSVFANAGIGPRANYLALETDDQGELKEPSHELLDIGLRGLINTACLALHYMKEQPEGGSIVLMGSSTGLQPLRAVDYSTAKHGVLGFGRGLARLAEIAGLPIRINTLTPSWTSSNVLPGFEDLMKGIQHVPQPALVVARAAAYLMVDASRQGNVVYVADGKYKEIEKTVLYPAYETVLGQGNASDDDVLRRLLEVAAAAAPAAQ</sequence>
<dbReference type="Pfam" id="PF00106">
    <property type="entry name" value="adh_short"/>
    <property type="match status" value="1"/>
</dbReference>
<comment type="similarity">
    <text evidence="1 4">Belongs to the short-chain dehydrogenases/reductases (SDR) family.</text>
</comment>
<dbReference type="SUPFAM" id="SSF51735">
    <property type="entry name" value="NAD(P)-binding Rossmann-fold domains"/>
    <property type="match status" value="1"/>
</dbReference>
<dbReference type="AlphaFoldDB" id="A0A2T4BA43"/>
<keyword evidence="6" id="KW-1185">Reference proteome</keyword>
<dbReference type="PRINTS" id="PR00081">
    <property type="entry name" value="GDHRDH"/>
</dbReference>
<gene>
    <name evidence="5" type="ORF">BBK36DRAFT_1141064</name>
</gene>